<dbReference type="AlphaFoldDB" id="A0A7C4EXT5"/>
<reference evidence="5" key="1">
    <citation type="journal article" date="2020" name="mSystems">
        <title>Genome- and Community-Level Interaction Insights into Carbon Utilization and Element Cycling Functions of Hydrothermarchaeota in Hydrothermal Sediment.</title>
        <authorList>
            <person name="Zhou Z."/>
            <person name="Liu Y."/>
            <person name="Xu W."/>
            <person name="Pan J."/>
            <person name="Luo Z.H."/>
            <person name="Li M."/>
        </authorList>
    </citation>
    <scope>NUCLEOTIDE SEQUENCE [LARGE SCALE GENOMIC DNA]</scope>
    <source>
        <strain evidence="5">SpSt-769</strain>
    </source>
</reference>
<dbReference type="EMBL" id="DTGT01000267">
    <property type="protein sequence ID" value="HGH61335.1"/>
    <property type="molecule type" value="Genomic_DNA"/>
</dbReference>
<dbReference type="InterPro" id="IPR036318">
    <property type="entry name" value="FAD-bd_PCMH-like_sf"/>
</dbReference>
<dbReference type="PANTHER" id="PTHR42659">
    <property type="entry name" value="XANTHINE DEHYDROGENASE SUBUNIT C-RELATED"/>
    <property type="match status" value="1"/>
</dbReference>
<keyword evidence="1" id="KW-0285">Flavoprotein</keyword>
<dbReference type="Pfam" id="PF03450">
    <property type="entry name" value="CO_deh_flav_C"/>
    <property type="match status" value="1"/>
</dbReference>
<dbReference type="InterPro" id="IPR016167">
    <property type="entry name" value="FAD-bd_PCMH_sub1"/>
</dbReference>
<accession>A0A7C4EXT5</accession>
<dbReference type="PROSITE" id="PS51387">
    <property type="entry name" value="FAD_PCMH"/>
    <property type="match status" value="1"/>
</dbReference>
<evidence type="ECO:0000313" key="5">
    <source>
        <dbReference type="EMBL" id="HGH61335.1"/>
    </source>
</evidence>
<dbReference type="Gene3D" id="3.30.43.10">
    <property type="entry name" value="Uridine Diphospho-n-acetylenolpyruvylglucosamine Reductase, domain 2"/>
    <property type="match status" value="1"/>
</dbReference>
<keyword evidence="3" id="KW-0560">Oxidoreductase</keyword>
<sequence length="297" mass="32201">MRSVFQYVRPASLEEAIQWLAANASETVVFAGGTDLMPAMRKGEISCSYVLDISRLDELKVIGLENDRLVIGAGVTYTDIVENDVIREQAPTIAAAARCVGSEQIRNVGTLGGNVGNASPAADSIPALMVHNATVEIVRTGVIQTRPLAEIILGPYHTSLMPGDLITKFYLEPLPAPYRTVYQRIGRRRAMAISRINLAAAVLIDSQGAISDFRMCIGSMTPQPYRASSVETMLVGKTPNRTIIVDAARLASQDMIKRSGVRSSTEYKKPAAEGLIIRSLCELFAVDMGEDEKQCEP</sequence>
<dbReference type="SUPFAM" id="SSF55447">
    <property type="entry name" value="CO dehydrogenase flavoprotein C-terminal domain-like"/>
    <property type="match status" value="1"/>
</dbReference>
<comment type="caution">
    <text evidence="5">The sequence shown here is derived from an EMBL/GenBank/DDBJ whole genome shotgun (WGS) entry which is preliminary data.</text>
</comment>
<dbReference type="GO" id="GO:0016491">
    <property type="term" value="F:oxidoreductase activity"/>
    <property type="evidence" value="ECO:0007669"/>
    <property type="project" value="UniProtKB-KW"/>
</dbReference>
<gene>
    <name evidence="5" type="ORF">ENV54_08565</name>
</gene>
<dbReference type="InterPro" id="IPR005107">
    <property type="entry name" value="CO_DH_flav_C"/>
</dbReference>
<feature type="domain" description="FAD-binding PCMH-type" evidence="4">
    <location>
        <begin position="1"/>
        <end position="176"/>
    </location>
</feature>
<dbReference type="InterPro" id="IPR002346">
    <property type="entry name" value="Mopterin_DH_FAD-bd"/>
</dbReference>
<dbReference type="InterPro" id="IPR016166">
    <property type="entry name" value="FAD-bd_PCMH"/>
</dbReference>
<protein>
    <submittedName>
        <fullName evidence="5">Xanthine dehydrogenase family protein subunit M</fullName>
    </submittedName>
</protein>
<dbReference type="InterPro" id="IPR051312">
    <property type="entry name" value="Diverse_Substr_Oxidored"/>
</dbReference>
<dbReference type="PANTHER" id="PTHR42659:SF2">
    <property type="entry name" value="XANTHINE DEHYDROGENASE SUBUNIT C-RELATED"/>
    <property type="match status" value="1"/>
</dbReference>
<organism evidence="5">
    <name type="scientific">Desulfomonile tiedjei</name>
    <dbReference type="NCBI Taxonomy" id="2358"/>
    <lineage>
        <taxon>Bacteria</taxon>
        <taxon>Pseudomonadati</taxon>
        <taxon>Thermodesulfobacteriota</taxon>
        <taxon>Desulfomonilia</taxon>
        <taxon>Desulfomonilales</taxon>
        <taxon>Desulfomonilaceae</taxon>
        <taxon>Desulfomonile</taxon>
    </lineage>
</organism>
<evidence type="ECO:0000259" key="4">
    <source>
        <dbReference type="PROSITE" id="PS51387"/>
    </source>
</evidence>
<dbReference type="Gene3D" id="3.30.390.50">
    <property type="entry name" value="CO dehydrogenase flavoprotein, C-terminal domain"/>
    <property type="match status" value="1"/>
</dbReference>
<proteinExistence type="predicted"/>
<dbReference type="SMART" id="SM01092">
    <property type="entry name" value="CO_deh_flav_C"/>
    <property type="match status" value="1"/>
</dbReference>
<dbReference type="SUPFAM" id="SSF56176">
    <property type="entry name" value="FAD-binding/transporter-associated domain-like"/>
    <property type="match status" value="1"/>
</dbReference>
<dbReference type="Pfam" id="PF00941">
    <property type="entry name" value="FAD_binding_5"/>
    <property type="match status" value="1"/>
</dbReference>
<name>A0A7C4EXT5_9BACT</name>
<evidence type="ECO:0000256" key="3">
    <source>
        <dbReference type="ARBA" id="ARBA00023002"/>
    </source>
</evidence>
<evidence type="ECO:0000256" key="2">
    <source>
        <dbReference type="ARBA" id="ARBA00022827"/>
    </source>
</evidence>
<keyword evidence="2" id="KW-0274">FAD</keyword>
<evidence type="ECO:0000256" key="1">
    <source>
        <dbReference type="ARBA" id="ARBA00022630"/>
    </source>
</evidence>
<dbReference type="GO" id="GO:0071949">
    <property type="term" value="F:FAD binding"/>
    <property type="evidence" value="ECO:0007669"/>
    <property type="project" value="InterPro"/>
</dbReference>
<dbReference type="Gene3D" id="3.30.465.10">
    <property type="match status" value="1"/>
</dbReference>
<dbReference type="InterPro" id="IPR036683">
    <property type="entry name" value="CO_DH_flav_C_dom_sf"/>
</dbReference>
<dbReference type="InterPro" id="IPR016169">
    <property type="entry name" value="FAD-bd_PCMH_sub2"/>
</dbReference>